<keyword evidence="3" id="KW-1185">Reference proteome</keyword>
<sequence length="254" mass="27810">MTFDEFFKKKRIDLVALEKAEPGLFNEFKNHFGQMGEKSFDHTKKYWFNKTRRQFPLAPEVKTEKPQIANPLAEQTITDSLTETPALAATPKVGFTPRFKAAAAPLPAVEDKKSEETPAAATSPKIGFTPKFRASSPPKPVTDDKKEELPSSVEATLPAAENAAAKPAGFVPRFKMKPKAGAEESTPAENAAAPQSAESVPVKPAYKPRFVPPKPKAEIKEETPAADDTPAATENTEKKPAYKPRFIPPKPKEQ</sequence>
<evidence type="ECO:0000313" key="2">
    <source>
        <dbReference type="EMBL" id="ASU35785.1"/>
    </source>
</evidence>
<dbReference type="AlphaFoldDB" id="A0A223P0Z4"/>
<evidence type="ECO:0000256" key="1">
    <source>
        <dbReference type="SAM" id="MobiDB-lite"/>
    </source>
</evidence>
<dbReference type="KEGG" id="muc:MuYL_3900"/>
<accession>A0A223P0Z4</accession>
<feature type="compositionally biased region" description="Low complexity" evidence="1">
    <location>
        <begin position="154"/>
        <end position="168"/>
    </location>
</feature>
<reference evidence="2 3" key="1">
    <citation type="submission" date="2017-08" db="EMBL/GenBank/DDBJ databases">
        <title>Complete genome sequence of Mucilaginibacter sp. strain BJC16-A31.</title>
        <authorList>
            <consortium name="Henan University of Science and Technology"/>
            <person name="You X."/>
        </authorList>
    </citation>
    <scope>NUCLEOTIDE SEQUENCE [LARGE SCALE GENOMIC DNA]</scope>
    <source>
        <strain evidence="2 3">BJC16-A31</strain>
    </source>
</reference>
<name>A0A223P0Z4_9SPHI</name>
<feature type="region of interest" description="Disordered" evidence="1">
    <location>
        <begin position="106"/>
        <end position="254"/>
    </location>
</feature>
<evidence type="ECO:0000313" key="3">
    <source>
        <dbReference type="Proteomes" id="UP000215002"/>
    </source>
</evidence>
<dbReference type="RefSeq" id="WP_094571909.1">
    <property type="nucleotide sequence ID" value="NZ_CP022743.1"/>
</dbReference>
<dbReference type="Proteomes" id="UP000215002">
    <property type="component" value="Chromosome"/>
</dbReference>
<proteinExistence type="predicted"/>
<dbReference type="OrthoDB" id="853871at2"/>
<protein>
    <submittedName>
        <fullName evidence="2">Uncharacterized protein</fullName>
    </submittedName>
</protein>
<gene>
    <name evidence="2" type="ORF">MuYL_3900</name>
</gene>
<organism evidence="2 3">
    <name type="scientific">Mucilaginibacter xinganensis</name>
    <dbReference type="NCBI Taxonomy" id="1234841"/>
    <lineage>
        <taxon>Bacteria</taxon>
        <taxon>Pseudomonadati</taxon>
        <taxon>Bacteroidota</taxon>
        <taxon>Sphingobacteriia</taxon>
        <taxon>Sphingobacteriales</taxon>
        <taxon>Sphingobacteriaceae</taxon>
        <taxon>Mucilaginibacter</taxon>
    </lineage>
</organism>
<dbReference type="EMBL" id="CP022743">
    <property type="protein sequence ID" value="ASU35785.1"/>
    <property type="molecule type" value="Genomic_DNA"/>
</dbReference>